<accession>A0ABR2CIP4</accession>
<proteinExistence type="predicted"/>
<dbReference type="Proteomes" id="UP001472677">
    <property type="component" value="Unassembled WGS sequence"/>
</dbReference>
<evidence type="ECO:0000313" key="3">
    <source>
        <dbReference type="Proteomes" id="UP001472677"/>
    </source>
</evidence>
<evidence type="ECO:0000313" key="2">
    <source>
        <dbReference type="EMBL" id="KAK8519485.1"/>
    </source>
</evidence>
<feature type="region of interest" description="Disordered" evidence="1">
    <location>
        <begin position="41"/>
        <end position="67"/>
    </location>
</feature>
<evidence type="ECO:0000256" key="1">
    <source>
        <dbReference type="SAM" id="MobiDB-lite"/>
    </source>
</evidence>
<sequence>MMRSEGLKGLGKARDSMGIAVMVEVWRLPLCLASYRQPLNFNNSNSNSSNVRWDCSSSISTSRAGLN</sequence>
<feature type="compositionally biased region" description="Low complexity" evidence="1">
    <location>
        <begin position="41"/>
        <end position="50"/>
    </location>
</feature>
<gene>
    <name evidence="2" type="ORF">V6N12_025522</name>
</gene>
<dbReference type="EMBL" id="JBBPBM010000051">
    <property type="protein sequence ID" value="KAK8519485.1"/>
    <property type="molecule type" value="Genomic_DNA"/>
</dbReference>
<reference evidence="2 3" key="1">
    <citation type="journal article" date="2024" name="G3 (Bethesda)">
        <title>Genome assembly of Hibiscus sabdariffa L. provides insights into metabolisms of medicinal natural products.</title>
        <authorList>
            <person name="Kim T."/>
        </authorList>
    </citation>
    <scope>NUCLEOTIDE SEQUENCE [LARGE SCALE GENOMIC DNA]</scope>
    <source>
        <strain evidence="2">TK-2024</strain>
        <tissue evidence="2">Old leaves</tissue>
    </source>
</reference>
<protein>
    <submittedName>
        <fullName evidence="2">Uncharacterized protein</fullName>
    </submittedName>
</protein>
<feature type="compositionally biased region" description="Polar residues" evidence="1">
    <location>
        <begin position="55"/>
        <end position="67"/>
    </location>
</feature>
<organism evidence="2 3">
    <name type="scientific">Hibiscus sabdariffa</name>
    <name type="common">roselle</name>
    <dbReference type="NCBI Taxonomy" id="183260"/>
    <lineage>
        <taxon>Eukaryota</taxon>
        <taxon>Viridiplantae</taxon>
        <taxon>Streptophyta</taxon>
        <taxon>Embryophyta</taxon>
        <taxon>Tracheophyta</taxon>
        <taxon>Spermatophyta</taxon>
        <taxon>Magnoliopsida</taxon>
        <taxon>eudicotyledons</taxon>
        <taxon>Gunneridae</taxon>
        <taxon>Pentapetalae</taxon>
        <taxon>rosids</taxon>
        <taxon>malvids</taxon>
        <taxon>Malvales</taxon>
        <taxon>Malvaceae</taxon>
        <taxon>Malvoideae</taxon>
        <taxon>Hibiscus</taxon>
    </lineage>
</organism>
<comment type="caution">
    <text evidence="2">The sequence shown here is derived from an EMBL/GenBank/DDBJ whole genome shotgun (WGS) entry which is preliminary data.</text>
</comment>
<keyword evidence="3" id="KW-1185">Reference proteome</keyword>
<name>A0ABR2CIP4_9ROSI</name>